<reference evidence="2 3" key="1">
    <citation type="journal article" date="2018" name="Mol. Biol. Evol.">
        <title>Analysis of the draft genome of the red seaweed Gracilariopsis chorda provides insights into genome size evolution in Rhodophyta.</title>
        <authorList>
            <person name="Lee J."/>
            <person name="Yang E.C."/>
            <person name="Graf L."/>
            <person name="Yang J.H."/>
            <person name="Qiu H."/>
            <person name="Zel Zion U."/>
            <person name="Chan C.X."/>
            <person name="Stephens T.G."/>
            <person name="Weber A.P.M."/>
            <person name="Boo G.H."/>
            <person name="Boo S.M."/>
            <person name="Kim K.M."/>
            <person name="Shin Y."/>
            <person name="Jung M."/>
            <person name="Lee S.J."/>
            <person name="Yim H.S."/>
            <person name="Lee J.H."/>
            <person name="Bhattacharya D."/>
            <person name="Yoon H.S."/>
        </authorList>
    </citation>
    <scope>NUCLEOTIDE SEQUENCE [LARGE SCALE GENOMIC DNA]</scope>
    <source>
        <strain evidence="2 3">SKKU-2015</strain>
        <tissue evidence="2">Whole body</tissue>
    </source>
</reference>
<evidence type="ECO:0000313" key="2">
    <source>
        <dbReference type="EMBL" id="PXF46921.1"/>
    </source>
</evidence>
<feature type="compositionally biased region" description="Acidic residues" evidence="1">
    <location>
        <begin position="96"/>
        <end position="124"/>
    </location>
</feature>
<feature type="compositionally biased region" description="Basic and acidic residues" evidence="1">
    <location>
        <begin position="141"/>
        <end position="164"/>
    </location>
</feature>
<dbReference type="AlphaFoldDB" id="A0A2V3IXS8"/>
<dbReference type="EMBL" id="NBIV01000031">
    <property type="protein sequence ID" value="PXF46921.1"/>
    <property type="molecule type" value="Genomic_DNA"/>
</dbReference>
<keyword evidence="3" id="KW-1185">Reference proteome</keyword>
<feature type="compositionally biased region" description="Polar residues" evidence="1">
    <location>
        <begin position="165"/>
        <end position="189"/>
    </location>
</feature>
<gene>
    <name evidence="2" type="ORF">BWQ96_03259</name>
</gene>
<evidence type="ECO:0000256" key="1">
    <source>
        <dbReference type="SAM" id="MobiDB-lite"/>
    </source>
</evidence>
<protein>
    <submittedName>
        <fullName evidence="2">Uncharacterized protein</fullName>
    </submittedName>
</protein>
<proteinExistence type="predicted"/>
<organism evidence="2 3">
    <name type="scientific">Gracilariopsis chorda</name>
    <dbReference type="NCBI Taxonomy" id="448386"/>
    <lineage>
        <taxon>Eukaryota</taxon>
        <taxon>Rhodophyta</taxon>
        <taxon>Florideophyceae</taxon>
        <taxon>Rhodymeniophycidae</taxon>
        <taxon>Gracilariales</taxon>
        <taxon>Gracilariaceae</taxon>
        <taxon>Gracilariopsis</taxon>
    </lineage>
</organism>
<dbReference type="OrthoDB" id="10661361at2759"/>
<feature type="compositionally biased region" description="Low complexity" evidence="1">
    <location>
        <begin position="260"/>
        <end position="276"/>
    </location>
</feature>
<feature type="region of interest" description="Disordered" evidence="1">
    <location>
        <begin position="511"/>
        <end position="641"/>
    </location>
</feature>
<feature type="compositionally biased region" description="Basic and acidic residues" evidence="1">
    <location>
        <begin position="240"/>
        <end position="256"/>
    </location>
</feature>
<feature type="compositionally biased region" description="Basic and acidic residues" evidence="1">
    <location>
        <begin position="422"/>
        <end position="434"/>
    </location>
</feature>
<feature type="region of interest" description="Disordered" evidence="1">
    <location>
        <begin position="396"/>
        <end position="434"/>
    </location>
</feature>
<evidence type="ECO:0000313" key="3">
    <source>
        <dbReference type="Proteomes" id="UP000247409"/>
    </source>
</evidence>
<dbReference type="Proteomes" id="UP000247409">
    <property type="component" value="Unassembled WGS sequence"/>
</dbReference>
<sequence>MNLREKLAALRSRRANNSALPAEIAPAPKAATRTSPRQGRSFSVAARRQWQHQQLKNAARKARQNVIETGLYDVITRAPPPEEVKPIVPPERPDNTQDEPEEDKDNESEAPELDEEQMERDEEERALQNANRQLFMDDDDLPKNDSRRPGDEDQKQPRSQEIKDQQQLTAESNDSISKSKDANSLTNRNSELKDPADPSASKNEDQSVDVKDQSEASAKDDNHAFTNNERSGAQPGPFDKPSEQNADRSEKQRPETVQDTSPESPIPSSTPCTPSPQKAPHQQARKRKTTFIRLYDAEPPTNPLGMVDDEADEEAIDQDDQGLYGDYHESHLPESDAEDDGIDNEEITPKSCDRAKLAQFHRQWELEKEKADVANAAAGGVVDDIDEAVDLTDLMRKEEQVQKDNESEDGGSVSGAMASGEAQEHQRQSDDYIKQMFLRDDSKSKMLDDLEEDIEIGQKREKARLLWKARQKAKAVRQKQDNDSLSRFDFFDKGAVTCSADIRHKLENACRRASAQPRGDENGKKRKSSWLKGSTMSNWEKRRKSLQEVAAKKRKGVPVSNWSFASHGKSEKVPSKPVRISTPSLGASFVHSRSRSRHIPIKTTRQVASVPPRQLSRQNSRGPTSFKGLLTLLGKPAETAK</sequence>
<accession>A0A2V3IXS8</accession>
<feature type="region of interest" description="Disordered" evidence="1">
    <location>
        <begin position="10"/>
        <end position="350"/>
    </location>
</feature>
<comment type="caution">
    <text evidence="2">The sequence shown here is derived from an EMBL/GenBank/DDBJ whole genome shotgun (WGS) entry which is preliminary data.</text>
</comment>
<feature type="compositionally biased region" description="Basic and acidic residues" evidence="1">
    <location>
        <begin position="396"/>
        <end position="405"/>
    </location>
</feature>
<feature type="compositionally biased region" description="Basic and acidic residues" evidence="1">
    <location>
        <begin position="80"/>
        <end position="95"/>
    </location>
</feature>
<feature type="compositionally biased region" description="Polar residues" evidence="1">
    <location>
        <begin position="32"/>
        <end position="41"/>
    </location>
</feature>
<feature type="compositionally biased region" description="Basic and acidic residues" evidence="1">
    <location>
        <begin position="190"/>
        <end position="223"/>
    </location>
</feature>
<feature type="compositionally biased region" description="Acidic residues" evidence="1">
    <location>
        <begin position="335"/>
        <end position="346"/>
    </location>
</feature>
<name>A0A2V3IXS8_9FLOR</name>
<feature type="compositionally biased region" description="Acidic residues" evidence="1">
    <location>
        <begin position="307"/>
        <end position="320"/>
    </location>
</feature>